<feature type="signal peptide" evidence="1">
    <location>
        <begin position="1"/>
        <end position="25"/>
    </location>
</feature>
<proteinExistence type="predicted"/>
<dbReference type="AlphaFoldDB" id="A0A1L3I0H5"/>
<reference evidence="4" key="1">
    <citation type="submission" date="2016-07" db="EMBL/GenBank/DDBJ databases">
        <title>Phaeobacter portensis sp. nov., a tropodithietic acid producing bacterium isolated from a German harbor.</title>
        <authorList>
            <person name="Freese H.M."/>
            <person name="Bunk B."/>
            <person name="Breider S."/>
            <person name="Brinkhoff T."/>
        </authorList>
    </citation>
    <scope>NUCLEOTIDE SEQUENCE [LARGE SCALE GENOMIC DNA]</scope>
    <source>
        <strain evidence="4">P97</strain>
    </source>
</reference>
<evidence type="ECO:0000313" key="3">
    <source>
        <dbReference type="EMBL" id="APG45611.1"/>
    </source>
</evidence>
<feature type="domain" description="DUF3131" evidence="2">
    <location>
        <begin position="432"/>
        <end position="793"/>
    </location>
</feature>
<sequence length="797" mass="87660" precursor="true">MPWKRREFLGLASSGLLSTAWPALAQTERAESIRAFSIVLTGVHPSLPENALGSLIFAFLSQGVALSVEIEFEEFAKHTTEGTHPVLSMLSDTASQNRTFVEIVPSTRQLMQKTGYFKARTLWNLRSEIDRLLPGAMVSAAQPAHFSTVSTDTLEGDLRQDGLRTGGCTTVIYDAIDLPEREALLGPAAVLMLPLKARLDLWAAQERMNSALFSQLGDGTAIAINVAELPINPARAYEIGQRIAAGVNRARLSGYLLSVLPREIYKRCCAFLPNHSRHYVILPELPRDADAYSTLLAQARGRLDVDCVTLVRGAERRADGTLLVETRDGEELRLGAPGLAADGEAVEGPLFFADEVAPQRGDVRHPDAVFVHRADTVGKIVAKVPTANGICLNYPTRIIDPAHELLLESRTTLKAASLVPQPSIFDDAMMADARLAYAYLEQAEIKATGLALTVRKRINGKAFNNSEITMWDVGSLILGLLAAIDLELAPAETIYRRIRKIFRSLPVIKDAEMAYPPTLINVRDTTINRRGFDACDFARLTSAVTRAAQQPPLAEACADLVSRWNITGLMQGGVLNNILKTRVQSSYLSHCAHYQARVLPLIGQANTRSPYREAFVGSTVADRTVNLLYTVDQIGILPTEPLLLEYVELGPSAECAVLTDVFLGAMKHHFDLTGQLLAPSETPIDTAPWFVYQGFDLGHETRWNVSYRKGRDVFFDPVATSPYGIFSTKAAYLWYAVRPCAFTRQMLDLAQSRARIDDFGMSSGLFLDGYTQMKNHADLNTNGIVLQALAHLKRRAR</sequence>
<organism evidence="3 4">
    <name type="scientific">Phaeobacter porticola</name>
    <dbReference type="NCBI Taxonomy" id="1844006"/>
    <lineage>
        <taxon>Bacteria</taxon>
        <taxon>Pseudomonadati</taxon>
        <taxon>Pseudomonadota</taxon>
        <taxon>Alphaproteobacteria</taxon>
        <taxon>Rhodobacterales</taxon>
        <taxon>Roseobacteraceae</taxon>
        <taxon>Phaeobacter</taxon>
    </lineage>
</organism>
<name>A0A1L3I0H5_9RHOB</name>
<dbReference type="Proteomes" id="UP000183859">
    <property type="component" value="Chromosome"/>
</dbReference>
<accession>A0A1L3I0H5</accession>
<dbReference type="KEGG" id="php:PhaeoP97_00156"/>
<evidence type="ECO:0000313" key="4">
    <source>
        <dbReference type="Proteomes" id="UP000183859"/>
    </source>
</evidence>
<keyword evidence="1" id="KW-0732">Signal</keyword>
<gene>
    <name evidence="3" type="ORF">PhaeoP97_00156</name>
</gene>
<dbReference type="EMBL" id="CP016364">
    <property type="protein sequence ID" value="APG45611.1"/>
    <property type="molecule type" value="Genomic_DNA"/>
</dbReference>
<evidence type="ECO:0000259" key="2">
    <source>
        <dbReference type="Pfam" id="PF11329"/>
    </source>
</evidence>
<protein>
    <recommendedName>
        <fullName evidence="2">DUF3131 domain-containing protein</fullName>
    </recommendedName>
</protein>
<dbReference type="InterPro" id="IPR021478">
    <property type="entry name" value="DUF3131"/>
</dbReference>
<dbReference type="Pfam" id="PF11329">
    <property type="entry name" value="DUF3131"/>
    <property type="match status" value="1"/>
</dbReference>
<feature type="chain" id="PRO_5012137132" description="DUF3131 domain-containing protein" evidence="1">
    <location>
        <begin position="26"/>
        <end position="797"/>
    </location>
</feature>
<dbReference type="RefSeq" id="WP_072503446.1">
    <property type="nucleotide sequence ID" value="NZ_CP016364.1"/>
</dbReference>
<evidence type="ECO:0000256" key="1">
    <source>
        <dbReference type="SAM" id="SignalP"/>
    </source>
</evidence>
<keyword evidence="4" id="KW-1185">Reference proteome</keyword>
<dbReference type="STRING" id="1844006.PhaeoP97_00156"/>
<dbReference type="OrthoDB" id="7840036at2"/>